<gene>
    <name evidence="1" type="ORF">GBAR_LOCUS3359</name>
</gene>
<protein>
    <submittedName>
        <fullName evidence="1">Uncharacterized protein</fullName>
    </submittedName>
</protein>
<accession>A0AA35R3U8</accession>
<organism evidence="1 2">
    <name type="scientific">Geodia barretti</name>
    <name type="common">Barrett's horny sponge</name>
    <dbReference type="NCBI Taxonomy" id="519541"/>
    <lineage>
        <taxon>Eukaryota</taxon>
        <taxon>Metazoa</taxon>
        <taxon>Porifera</taxon>
        <taxon>Demospongiae</taxon>
        <taxon>Heteroscleromorpha</taxon>
        <taxon>Tetractinellida</taxon>
        <taxon>Astrophorina</taxon>
        <taxon>Geodiidae</taxon>
        <taxon>Geodia</taxon>
    </lineage>
</organism>
<evidence type="ECO:0000313" key="2">
    <source>
        <dbReference type="Proteomes" id="UP001174909"/>
    </source>
</evidence>
<dbReference type="EMBL" id="CASHTH010000471">
    <property type="protein sequence ID" value="CAI8002241.1"/>
    <property type="molecule type" value="Genomic_DNA"/>
</dbReference>
<dbReference type="Proteomes" id="UP001174909">
    <property type="component" value="Unassembled WGS sequence"/>
</dbReference>
<keyword evidence="2" id="KW-1185">Reference proteome</keyword>
<comment type="caution">
    <text evidence="1">The sequence shown here is derived from an EMBL/GenBank/DDBJ whole genome shotgun (WGS) entry which is preliminary data.</text>
</comment>
<proteinExistence type="predicted"/>
<evidence type="ECO:0000313" key="1">
    <source>
        <dbReference type="EMBL" id="CAI8002241.1"/>
    </source>
</evidence>
<reference evidence="1" key="1">
    <citation type="submission" date="2023-03" db="EMBL/GenBank/DDBJ databases">
        <authorList>
            <person name="Steffen K."/>
            <person name="Cardenas P."/>
        </authorList>
    </citation>
    <scope>NUCLEOTIDE SEQUENCE</scope>
</reference>
<dbReference type="AlphaFoldDB" id="A0AA35R3U8"/>
<sequence length="106" mass="12004">MISDDEADWVQDPAVQLIIQSSNKDKDSGESTQSTVTIEEAIKQHRAKVLYPNSTNALCITVRRGSILDDTIFSLRPGFDEKKHIKVRFLGKLDECMFVICRGARY</sequence>
<name>A0AA35R3U8_GEOBA</name>